<keyword evidence="1" id="KW-0479">Metal-binding</keyword>
<evidence type="ECO:0000259" key="8">
    <source>
        <dbReference type="Pfam" id="PF04082"/>
    </source>
</evidence>
<keyword evidence="3" id="KW-0805">Transcription regulation</keyword>
<evidence type="ECO:0000256" key="1">
    <source>
        <dbReference type="ARBA" id="ARBA00022723"/>
    </source>
</evidence>
<dbReference type="GO" id="GO:0003677">
    <property type="term" value="F:DNA binding"/>
    <property type="evidence" value="ECO:0007669"/>
    <property type="project" value="UniProtKB-KW"/>
</dbReference>
<feature type="compositionally biased region" description="Low complexity" evidence="7">
    <location>
        <begin position="226"/>
        <end position="263"/>
    </location>
</feature>
<comment type="caution">
    <text evidence="9">The sequence shown here is derived from an EMBL/GenBank/DDBJ whole genome shotgun (WGS) entry which is preliminary data.</text>
</comment>
<dbReference type="InterPro" id="IPR050797">
    <property type="entry name" value="Carb_Metab_Trans_Reg"/>
</dbReference>
<keyword evidence="2" id="KW-0862">Zinc</keyword>
<feature type="compositionally biased region" description="Low complexity" evidence="7">
    <location>
        <begin position="1036"/>
        <end position="1071"/>
    </location>
</feature>
<dbReference type="InterPro" id="IPR007219">
    <property type="entry name" value="XnlR_reg_dom"/>
</dbReference>
<dbReference type="Proteomes" id="UP001306508">
    <property type="component" value="Unassembled WGS sequence"/>
</dbReference>
<feature type="region of interest" description="Disordered" evidence="7">
    <location>
        <begin position="1"/>
        <end position="32"/>
    </location>
</feature>
<dbReference type="PANTHER" id="PTHR31668">
    <property type="entry name" value="GLUCOSE TRANSPORT TRANSCRIPTION REGULATOR RGT1-RELATED-RELATED"/>
    <property type="match status" value="1"/>
</dbReference>
<dbReference type="CDD" id="cd12148">
    <property type="entry name" value="fungal_TF_MHR"/>
    <property type="match status" value="1"/>
</dbReference>
<evidence type="ECO:0000313" key="9">
    <source>
        <dbReference type="EMBL" id="KAK5782087.1"/>
    </source>
</evidence>
<name>A0AAN8A857_9SACH</name>
<evidence type="ECO:0000256" key="3">
    <source>
        <dbReference type="ARBA" id="ARBA00023015"/>
    </source>
</evidence>
<gene>
    <name evidence="9" type="ORF">RI543_000409</name>
</gene>
<feature type="region of interest" description="Disordered" evidence="7">
    <location>
        <begin position="1028"/>
        <end position="1071"/>
    </location>
</feature>
<keyword evidence="5" id="KW-0804">Transcription</keyword>
<accession>A0AAN8A857</accession>
<organism evidence="9 10">
    <name type="scientific">Arxiozyma heterogenica</name>
    <dbReference type="NCBI Taxonomy" id="278026"/>
    <lineage>
        <taxon>Eukaryota</taxon>
        <taxon>Fungi</taxon>
        <taxon>Dikarya</taxon>
        <taxon>Ascomycota</taxon>
        <taxon>Saccharomycotina</taxon>
        <taxon>Saccharomycetes</taxon>
        <taxon>Saccharomycetales</taxon>
        <taxon>Saccharomycetaceae</taxon>
        <taxon>Arxiozyma</taxon>
    </lineage>
</organism>
<evidence type="ECO:0000256" key="5">
    <source>
        <dbReference type="ARBA" id="ARBA00023163"/>
    </source>
</evidence>
<evidence type="ECO:0000313" key="10">
    <source>
        <dbReference type="Proteomes" id="UP001306508"/>
    </source>
</evidence>
<dbReference type="PANTHER" id="PTHR31668:SF4">
    <property type="entry name" value="TRANSCRIPTIONAL ACTIVATOR PROTEIN DAL81"/>
    <property type="match status" value="1"/>
</dbReference>
<evidence type="ECO:0000256" key="4">
    <source>
        <dbReference type="ARBA" id="ARBA00023125"/>
    </source>
</evidence>
<dbReference type="Pfam" id="PF04082">
    <property type="entry name" value="Fungal_trans"/>
    <property type="match status" value="1"/>
</dbReference>
<evidence type="ECO:0000256" key="2">
    <source>
        <dbReference type="ARBA" id="ARBA00022833"/>
    </source>
</evidence>
<sequence>MFKSDNSDNNNKNSSHNNRQNHNINDSNNQDNRTIIASTTTTDTVTTNKNNDYNKNMNNIRQDSFVQNVNSNHNTANDTYNQFLQNLTQQQQQQQQQQLQKDLNQPSINNIKNIDILLQQYGNDFNNTSNNNISNMNSGHSIPNGLVNPICITCLQNNWKCKWIPDLGKCAQCEGIQWKCELINPNFLQMANAVTDLVNNNILSNQNILKRDYSVQNENVKRHKSNNLSNNNINNINNINNNHSNNHTNNNNNPSSSTPNNHTVYSNFITNLYNSMSPTFNNTNNNIPNNLKYIYDNNNNITNTINMTNFPTVNINTSPAQTQYPRSSFYVGPTSVYDINIINSITSHNNSSNRNNNTHAPHLPIVTDQIQISNSSSIRKVSPITQFLLRDDSNQSLYLRQEQEVDMVEALIYPHGKILIDIFFKLIHPYFPILHERVFLEKYSRSYRELTAPLLASIYSLALQWWDFHPKLIGFKKPDLNVVNKLNDLAFTTFFSRIDYPKLSMIQTGLLILQCRTNQPNNWVICSTLVALAEELGLGVDCDDWKLPRWEKDLRKRLAWAVWLQDKWIALIEGRHSHLILGRNWLVKLLKGDDFPQSSHTIDMQRNYNNPNNLNSNNFSGNNIKNVNDNENNNNMMTNNEDLLGKNDLDSANPAFSSVIMMDSLALMDVNITKEDFDNGNLMFQQMISLSIIIGEIMDTFYTQGAIHVNTSIEQVLKMAKPLQLKLREWYHSLPSQLSMARFVPRKFSSNASLTLSYFTAEITLHRKIISSLFQNSKDIPKELTHVCRTAAKTRLIAAIEFVRDLKNEHINSFWYSNSTGNFMLIGTFAALLYVTSQTKEEATMYRDLLRNYIWILRVGSKSFDKLKIVLDNIHQLLTQVPGLLTDVTPLISDFIPPPLTSSSNAVRPGSMPNTTQQQMYNQYSNGSNPSHQGSSSSPTIADQGSRPPSVLQNNISNKINNSNNNSNSNNNNNNNSNNNKTNHLTSNLKNVAEQISPEDFLYPVMAQSPSNKTNVVLTPRPLGKTPIFSIPSHMNDSSPNNDNYNSNNTSTPNNSKSQQQQAQYSPSLQSQISETYSVGQVANPSETPKTEPNTNIMDMATMKDNHITDDVNSITTTTNVTNINNSTSIVDTNINKK</sequence>
<feature type="domain" description="Xylanolytic transcriptional activator regulatory" evidence="8">
    <location>
        <begin position="420"/>
        <end position="732"/>
    </location>
</feature>
<feature type="compositionally biased region" description="Low complexity" evidence="7">
    <location>
        <begin position="954"/>
        <end position="984"/>
    </location>
</feature>
<evidence type="ECO:0000256" key="6">
    <source>
        <dbReference type="ARBA" id="ARBA00023242"/>
    </source>
</evidence>
<dbReference type="GO" id="GO:0005634">
    <property type="term" value="C:nucleus"/>
    <property type="evidence" value="ECO:0007669"/>
    <property type="project" value="TreeGrafter"/>
</dbReference>
<feature type="compositionally biased region" description="Low complexity" evidence="7">
    <location>
        <begin position="925"/>
        <end position="939"/>
    </location>
</feature>
<dbReference type="EMBL" id="JAWIZZ010000015">
    <property type="protein sequence ID" value="KAK5782087.1"/>
    <property type="molecule type" value="Genomic_DNA"/>
</dbReference>
<dbReference type="GO" id="GO:0006351">
    <property type="term" value="P:DNA-templated transcription"/>
    <property type="evidence" value="ECO:0007669"/>
    <property type="project" value="InterPro"/>
</dbReference>
<feature type="region of interest" description="Disordered" evidence="7">
    <location>
        <begin position="223"/>
        <end position="263"/>
    </location>
</feature>
<feature type="compositionally biased region" description="Polar residues" evidence="7">
    <location>
        <begin position="901"/>
        <end position="924"/>
    </location>
</feature>
<reference evidence="10" key="1">
    <citation type="submission" date="2023-07" db="EMBL/GenBank/DDBJ databases">
        <title>A draft genome of Kazachstania heterogenica Y-27499.</title>
        <authorList>
            <person name="Donic C."/>
            <person name="Kralova J.S."/>
            <person name="Fidel L."/>
            <person name="Ben-Dor S."/>
            <person name="Jung S."/>
        </authorList>
    </citation>
    <scope>NUCLEOTIDE SEQUENCE [LARGE SCALE GENOMIC DNA]</scope>
    <source>
        <strain evidence="10">Y27499</strain>
    </source>
</reference>
<proteinExistence type="predicted"/>
<dbReference type="GO" id="GO:0008270">
    <property type="term" value="F:zinc ion binding"/>
    <property type="evidence" value="ECO:0007669"/>
    <property type="project" value="InterPro"/>
</dbReference>
<feature type="region of interest" description="Disordered" evidence="7">
    <location>
        <begin position="612"/>
        <end position="639"/>
    </location>
</feature>
<keyword evidence="10" id="KW-1185">Reference proteome</keyword>
<feature type="region of interest" description="Disordered" evidence="7">
    <location>
        <begin position="900"/>
        <end position="984"/>
    </location>
</feature>
<protein>
    <recommendedName>
        <fullName evidence="8">Xylanolytic transcriptional activator regulatory domain-containing protein</fullName>
    </recommendedName>
</protein>
<evidence type="ECO:0000256" key="7">
    <source>
        <dbReference type="SAM" id="MobiDB-lite"/>
    </source>
</evidence>
<keyword evidence="6" id="KW-0539">Nucleus</keyword>
<keyword evidence="4" id="KW-0238">DNA-binding</keyword>
<dbReference type="AlphaFoldDB" id="A0AAN8A857"/>
<dbReference type="GO" id="GO:0001080">
    <property type="term" value="P:nitrogen catabolite activation of transcription from RNA polymerase II promoter"/>
    <property type="evidence" value="ECO:0007669"/>
    <property type="project" value="TreeGrafter"/>
</dbReference>